<feature type="modified residue" description="Phosphohistidine" evidence="6">
    <location>
        <position position="118"/>
    </location>
</feature>
<dbReference type="Gene3D" id="2.30.30.40">
    <property type="entry name" value="SH3 Domains"/>
    <property type="match status" value="1"/>
</dbReference>
<evidence type="ECO:0000256" key="7">
    <source>
        <dbReference type="PROSITE-ProRule" id="PRU00169"/>
    </source>
</evidence>
<dbReference type="SMART" id="SM00073">
    <property type="entry name" value="HPT"/>
    <property type="match status" value="1"/>
</dbReference>
<dbReference type="SUPFAM" id="SSF47226">
    <property type="entry name" value="Histidine-containing phosphotransfer domain, HPT domain"/>
    <property type="match status" value="1"/>
</dbReference>
<evidence type="ECO:0000256" key="9">
    <source>
        <dbReference type="SAM" id="MobiDB-lite"/>
    </source>
</evidence>
<dbReference type="SMART" id="SM00448">
    <property type="entry name" value="REC"/>
    <property type="match status" value="1"/>
</dbReference>
<evidence type="ECO:0000256" key="4">
    <source>
        <dbReference type="ARBA" id="ARBA00022679"/>
    </source>
</evidence>
<dbReference type="OrthoDB" id="9803176at2"/>
<evidence type="ECO:0000256" key="6">
    <source>
        <dbReference type="PROSITE-ProRule" id="PRU00110"/>
    </source>
</evidence>
<feature type="region of interest" description="Disordered" evidence="9">
    <location>
        <begin position="52"/>
        <end position="72"/>
    </location>
</feature>
<dbReference type="SUPFAM" id="SSF50341">
    <property type="entry name" value="CheW-like"/>
    <property type="match status" value="1"/>
</dbReference>
<evidence type="ECO:0000256" key="8">
    <source>
        <dbReference type="SAM" id="Coils"/>
    </source>
</evidence>
<dbReference type="Pfam" id="PF01584">
    <property type="entry name" value="CheW"/>
    <property type="match status" value="1"/>
</dbReference>
<keyword evidence="5 12" id="KW-0418">Kinase</keyword>
<dbReference type="GO" id="GO:0000160">
    <property type="term" value="P:phosphorelay signal transduction system"/>
    <property type="evidence" value="ECO:0007669"/>
    <property type="project" value="InterPro"/>
</dbReference>
<protein>
    <recommendedName>
        <fullName evidence="2">histidine kinase</fullName>
        <ecNumber evidence="2">2.7.13.3</ecNumber>
    </recommendedName>
</protein>
<keyword evidence="3 7" id="KW-0597">Phosphoprotein</keyword>
<dbReference type="SUPFAM" id="SSF52172">
    <property type="entry name" value="CheY-like"/>
    <property type="match status" value="1"/>
</dbReference>
<evidence type="ECO:0000256" key="5">
    <source>
        <dbReference type="ARBA" id="ARBA00022777"/>
    </source>
</evidence>
<dbReference type="InterPro" id="IPR001789">
    <property type="entry name" value="Sig_transdc_resp-reg_receiver"/>
</dbReference>
<dbReference type="PANTHER" id="PTHR43395:SF8">
    <property type="entry name" value="HISTIDINE KINASE"/>
    <property type="match status" value="1"/>
</dbReference>
<feature type="modified residue" description="4-aspartylphosphate" evidence="7">
    <location>
        <position position="717"/>
    </location>
</feature>
<dbReference type="InterPro" id="IPR008207">
    <property type="entry name" value="Sig_transdc_His_kin_Hpt_dom"/>
</dbReference>
<dbReference type="EMBL" id="QKUF01000029">
    <property type="protein sequence ID" value="PZW22923.1"/>
    <property type="molecule type" value="Genomic_DNA"/>
</dbReference>
<reference evidence="12 13" key="1">
    <citation type="submission" date="2018-06" db="EMBL/GenBank/DDBJ databases">
        <title>Genomic Encyclopedia of Archaeal and Bacterial Type Strains, Phase II (KMG-II): from individual species to whole genera.</title>
        <authorList>
            <person name="Goeker M."/>
        </authorList>
    </citation>
    <scope>NUCLEOTIDE SEQUENCE [LARGE SCALE GENOMIC DNA]</scope>
    <source>
        <strain evidence="12 13">ATCC BAA-1881</strain>
    </source>
</reference>
<feature type="domain" description="HPt" evidence="11">
    <location>
        <begin position="71"/>
        <end position="177"/>
    </location>
</feature>
<dbReference type="EC" id="2.7.13.3" evidence="2"/>
<dbReference type="GO" id="GO:0006935">
    <property type="term" value="P:chemotaxis"/>
    <property type="evidence" value="ECO:0007669"/>
    <property type="project" value="InterPro"/>
</dbReference>
<evidence type="ECO:0000313" key="12">
    <source>
        <dbReference type="EMBL" id="PZW22923.1"/>
    </source>
</evidence>
<dbReference type="CDD" id="cd00156">
    <property type="entry name" value="REC"/>
    <property type="match status" value="1"/>
</dbReference>
<dbReference type="SMART" id="SM00260">
    <property type="entry name" value="CheW"/>
    <property type="match status" value="1"/>
</dbReference>
<dbReference type="Pfam" id="PF01627">
    <property type="entry name" value="Hpt"/>
    <property type="match status" value="1"/>
</dbReference>
<comment type="caution">
    <text evidence="12">The sequence shown here is derived from an EMBL/GenBank/DDBJ whole genome shotgun (WGS) entry which is preliminary data.</text>
</comment>
<organism evidence="12 13">
    <name type="scientific">Thermosporothrix hazakensis</name>
    <dbReference type="NCBI Taxonomy" id="644383"/>
    <lineage>
        <taxon>Bacteria</taxon>
        <taxon>Bacillati</taxon>
        <taxon>Chloroflexota</taxon>
        <taxon>Ktedonobacteria</taxon>
        <taxon>Ktedonobacterales</taxon>
        <taxon>Thermosporotrichaceae</taxon>
        <taxon>Thermosporothrix</taxon>
    </lineage>
</organism>
<evidence type="ECO:0000256" key="2">
    <source>
        <dbReference type="ARBA" id="ARBA00012438"/>
    </source>
</evidence>
<dbReference type="InterPro" id="IPR051315">
    <property type="entry name" value="Bact_Chemotaxis_CheA"/>
</dbReference>
<feature type="domain" description="Response regulatory" evidence="10">
    <location>
        <begin position="668"/>
        <end position="784"/>
    </location>
</feature>
<evidence type="ECO:0000313" key="13">
    <source>
        <dbReference type="Proteomes" id="UP000248806"/>
    </source>
</evidence>
<dbReference type="GO" id="GO:0004673">
    <property type="term" value="F:protein histidine kinase activity"/>
    <property type="evidence" value="ECO:0007669"/>
    <property type="project" value="UniProtKB-EC"/>
</dbReference>
<dbReference type="PROSITE" id="PS50110">
    <property type="entry name" value="RESPONSE_REGULATORY"/>
    <property type="match status" value="1"/>
</dbReference>
<evidence type="ECO:0000256" key="3">
    <source>
        <dbReference type="ARBA" id="ARBA00022553"/>
    </source>
</evidence>
<feature type="compositionally biased region" description="Polar residues" evidence="9">
    <location>
        <begin position="56"/>
        <end position="67"/>
    </location>
</feature>
<keyword evidence="8" id="KW-0175">Coiled coil</keyword>
<evidence type="ECO:0000259" key="11">
    <source>
        <dbReference type="PROSITE" id="PS50894"/>
    </source>
</evidence>
<dbReference type="Proteomes" id="UP000248806">
    <property type="component" value="Unassembled WGS sequence"/>
</dbReference>
<dbReference type="InterPro" id="IPR036641">
    <property type="entry name" value="HPT_dom_sf"/>
</dbReference>
<evidence type="ECO:0000256" key="1">
    <source>
        <dbReference type="ARBA" id="ARBA00000085"/>
    </source>
</evidence>
<feature type="coiled-coil region" evidence="8">
    <location>
        <begin position="366"/>
        <end position="393"/>
    </location>
</feature>
<accession>A0A326U0R2</accession>
<keyword evidence="13" id="KW-1185">Reference proteome</keyword>
<dbReference type="PROSITE" id="PS50894">
    <property type="entry name" value="HPT"/>
    <property type="match status" value="1"/>
</dbReference>
<name>A0A326U0R2_THEHA</name>
<dbReference type="Gene3D" id="3.40.50.2300">
    <property type="match status" value="1"/>
</dbReference>
<dbReference type="Gene3D" id="1.20.120.160">
    <property type="entry name" value="HPT domain"/>
    <property type="match status" value="1"/>
</dbReference>
<keyword evidence="4" id="KW-0808">Transferase</keyword>
<dbReference type="InterPro" id="IPR002545">
    <property type="entry name" value="CheW-lke_dom"/>
</dbReference>
<dbReference type="RefSeq" id="WP_111325539.1">
    <property type="nucleotide sequence ID" value="NZ_BIFX01000001.1"/>
</dbReference>
<evidence type="ECO:0000259" key="10">
    <source>
        <dbReference type="PROSITE" id="PS50110"/>
    </source>
</evidence>
<comment type="catalytic activity">
    <reaction evidence="1">
        <text>ATP + protein L-histidine = ADP + protein N-phospho-L-histidine.</text>
        <dbReference type="EC" id="2.7.13.3"/>
    </reaction>
</comment>
<dbReference type="InterPro" id="IPR011006">
    <property type="entry name" value="CheY-like_superfamily"/>
</dbReference>
<proteinExistence type="predicted"/>
<sequence>MAFSCIVQESARITMYEDFERWQEDEPDSDYPHEETLTEDDLAVLRAFEEMDDSRLPSSATGANEISSPAEGENDDDILTIFVSEVVEDLAKVQHALTHLLAHPADLSGWNAIKRAAHKIRGTSGAVGFTHLSAIGDQTELLAERVLKGEIVGAEALGVLDTAAGALARTVEEIMNAGQEPETPLHELLARLDELNIRGEPAPEAAHSSEARNDVTQLPQPEQRFWDERLGQLIAQADRVVDLHSALENAQLQVQSALQDLQAARTRLRRLEPSLSTLLFNEIPLHPAQELSASSSLINRILQMKQMRQNRAPETTESKQQVPLEKLETWDTLDIERYTDKDLLFRSLSEAIMDVSVATARVQTAYARLQQILQEYMQQSEQAQQSVHQLRLTPLRVLFDRLATIVGLYPVLQNRVHLDLQGETLEVDYEILMALFEPLVHLMHTCLAGVLEDDLTVSEKEHSIRLHASTHNGEIWLEIGFSMSVHGGALEHVQPAIQSLHGSITLSRNDIGGISFQVRVPVLRGKQRCLLIRAGDQHMVVSLAQIQRVSDGKGEALDRTYYLNDLLALPAATEAEKRVPTVLILEQVGGSHMRVGVKVDEVVGILHVMMKRLPPYLQRPGISATAEDGKGSVLLHLDLSKLIASSVSMRRNGGEPHASVGQPLRQPTVLIADDSVSQRQTFLQALKREGFVVLEASDGLEALQQLLEHIPDVFLLDIEMPNLNGYDVLNTMQLYPELAEVKIVMLTSRSSEKHKKRARELGAHAYLTKPVALDDLLTTVRRYLSLPV</sequence>
<dbReference type="Pfam" id="PF00072">
    <property type="entry name" value="Response_reg"/>
    <property type="match status" value="1"/>
</dbReference>
<dbReference type="InterPro" id="IPR036061">
    <property type="entry name" value="CheW-like_dom_sf"/>
</dbReference>
<gene>
    <name evidence="12" type="ORF">EI42_05269</name>
</gene>
<dbReference type="AlphaFoldDB" id="A0A326U0R2"/>
<dbReference type="PANTHER" id="PTHR43395">
    <property type="entry name" value="SENSOR HISTIDINE KINASE CHEA"/>
    <property type="match status" value="1"/>
</dbReference>